<dbReference type="EMBL" id="JAUIZM010000028">
    <property type="protein sequence ID" value="KAK1351657.1"/>
    <property type="molecule type" value="Genomic_DNA"/>
</dbReference>
<feature type="compositionally biased region" description="Low complexity" evidence="1">
    <location>
        <begin position="35"/>
        <end position="44"/>
    </location>
</feature>
<dbReference type="Proteomes" id="UP001237642">
    <property type="component" value="Unassembled WGS sequence"/>
</dbReference>
<evidence type="ECO:0000256" key="1">
    <source>
        <dbReference type="SAM" id="MobiDB-lite"/>
    </source>
</evidence>
<gene>
    <name evidence="3" type="ORF">POM88_054116</name>
</gene>
<name>A0AAD8GNN4_9APIA</name>
<accession>A0AAD8GNN4</accession>
<feature type="region of interest" description="Disordered" evidence="1">
    <location>
        <begin position="24"/>
        <end position="66"/>
    </location>
</feature>
<evidence type="ECO:0000313" key="4">
    <source>
        <dbReference type="Proteomes" id="UP001237642"/>
    </source>
</evidence>
<feature type="compositionally biased region" description="Basic residues" evidence="1">
    <location>
        <begin position="387"/>
        <end position="402"/>
    </location>
</feature>
<dbReference type="PANTHER" id="PTHR14000">
    <property type="entry name" value="FINGER CCCH DOMAIN PROTEIN, PUTATIVE (DUF3755)-RELATED"/>
    <property type="match status" value="1"/>
</dbReference>
<organism evidence="3 4">
    <name type="scientific">Heracleum sosnowskyi</name>
    <dbReference type="NCBI Taxonomy" id="360622"/>
    <lineage>
        <taxon>Eukaryota</taxon>
        <taxon>Viridiplantae</taxon>
        <taxon>Streptophyta</taxon>
        <taxon>Embryophyta</taxon>
        <taxon>Tracheophyta</taxon>
        <taxon>Spermatophyta</taxon>
        <taxon>Magnoliopsida</taxon>
        <taxon>eudicotyledons</taxon>
        <taxon>Gunneridae</taxon>
        <taxon>Pentapetalae</taxon>
        <taxon>asterids</taxon>
        <taxon>campanulids</taxon>
        <taxon>Apiales</taxon>
        <taxon>Apiaceae</taxon>
        <taxon>Apioideae</taxon>
        <taxon>apioid superclade</taxon>
        <taxon>Tordylieae</taxon>
        <taxon>Tordyliinae</taxon>
        <taxon>Heracleum</taxon>
    </lineage>
</organism>
<feature type="compositionally biased region" description="Acidic residues" evidence="1">
    <location>
        <begin position="567"/>
        <end position="581"/>
    </location>
</feature>
<dbReference type="Gene3D" id="1.10.10.60">
    <property type="entry name" value="Homeodomain-like"/>
    <property type="match status" value="1"/>
</dbReference>
<keyword evidence="4" id="KW-1185">Reference proteome</keyword>
<feature type="region of interest" description="Disordered" evidence="1">
    <location>
        <begin position="378"/>
        <end position="406"/>
    </location>
</feature>
<comment type="caution">
    <text evidence="3">The sequence shown here is derived from an EMBL/GenBank/DDBJ whole genome shotgun (WGS) entry which is preliminary data.</text>
</comment>
<feature type="region of interest" description="Disordered" evidence="1">
    <location>
        <begin position="103"/>
        <end position="145"/>
    </location>
</feature>
<sequence>MPQRNFKKQDQNATVLRRSPRFLGNNSMIQAEPTSILRRSSRLLAKSRDESDPKTPIQGQKGTMGSFFEASSCISTPKERVKVSKPRNSVASDVLKELNFAKEGFGKGNEGSGRSENLVAGGGGGSSCLRRSSRLSGKENLNSRSRLNFDEFRRENKDLGKKGVQGKKIKVSANFPGKGGLYNQLGANVVIGLAAQSEGETKKTGNSNPGNVRKVGKKCVGNGIDGAAKDLEGEVLDKGASLSVERISKSGLGLSDQETVGATSKAPVKGRAERVARAVVGKQKCIGVKRKRNQVEDGCENHGTISWWTTEQNEALQKAYFATSPTPRFWKEVAKRVPGKSAQDCFNKIHADYQTPRQAQRRSRAKLLNSSPLSYSASKLLDSIGPKSKRPGNTKRKSHVQKTTRQLLQKQCQVNRDQNADIFSLLEPEISPSSNALRQGVNCSTPKQGESNLLRRCQEPSSSARRMQCSRFNSVNETSLESPPVLKPIKNKALHEKYLDQLHAREVKRRAAAARAAKSSLKVLDGKECRVQKNAVESAKNALLLDARDAINQFRHEQANDFSSFPDDGDVLYSDEDINEG</sequence>
<reference evidence="3" key="1">
    <citation type="submission" date="2023-02" db="EMBL/GenBank/DDBJ databases">
        <title>Genome of toxic invasive species Heracleum sosnowskyi carries increased number of genes despite the absence of recent whole-genome duplications.</title>
        <authorList>
            <person name="Schelkunov M."/>
            <person name="Shtratnikova V."/>
            <person name="Makarenko M."/>
            <person name="Klepikova A."/>
            <person name="Omelchenko D."/>
            <person name="Novikova G."/>
            <person name="Obukhova E."/>
            <person name="Bogdanov V."/>
            <person name="Penin A."/>
            <person name="Logacheva M."/>
        </authorList>
    </citation>
    <scope>NUCLEOTIDE SEQUENCE</scope>
    <source>
        <strain evidence="3">Hsosn_3</strain>
        <tissue evidence="3">Leaf</tissue>
    </source>
</reference>
<protein>
    <submittedName>
        <fullName evidence="3">DnaJ subfamily C member 2</fullName>
    </submittedName>
</protein>
<dbReference type="PANTHER" id="PTHR14000:SF17">
    <property type="entry name" value="MYB-LIKE DOMAIN-CONTAINING PROTEIN"/>
    <property type="match status" value="1"/>
</dbReference>
<reference evidence="3" key="2">
    <citation type="submission" date="2023-05" db="EMBL/GenBank/DDBJ databases">
        <authorList>
            <person name="Schelkunov M.I."/>
        </authorList>
    </citation>
    <scope>NUCLEOTIDE SEQUENCE</scope>
    <source>
        <strain evidence="3">Hsosn_3</strain>
        <tissue evidence="3">Leaf</tissue>
    </source>
</reference>
<feature type="domain" description="Myb-like" evidence="2">
    <location>
        <begin position="308"/>
        <end position="353"/>
    </location>
</feature>
<evidence type="ECO:0000313" key="3">
    <source>
        <dbReference type="EMBL" id="KAK1351657.1"/>
    </source>
</evidence>
<dbReference type="AlphaFoldDB" id="A0AAD8GNN4"/>
<dbReference type="PROSITE" id="PS50090">
    <property type="entry name" value="MYB_LIKE"/>
    <property type="match status" value="1"/>
</dbReference>
<feature type="region of interest" description="Disordered" evidence="1">
    <location>
        <begin position="559"/>
        <end position="581"/>
    </location>
</feature>
<dbReference type="InterPro" id="IPR009057">
    <property type="entry name" value="Homeodomain-like_sf"/>
</dbReference>
<dbReference type="SUPFAM" id="SSF46689">
    <property type="entry name" value="Homeodomain-like"/>
    <property type="match status" value="1"/>
</dbReference>
<evidence type="ECO:0000259" key="2">
    <source>
        <dbReference type="PROSITE" id="PS50090"/>
    </source>
</evidence>
<dbReference type="InterPro" id="IPR001005">
    <property type="entry name" value="SANT/Myb"/>
</dbReference>
<proteinExistence type="predicted"/>
<dbReference type="CDD" id="cd00167">
    <property type="entry name" value="SANT"/>
    <property type="match status" value="1"/>
</dbReference>
<feature type="compositionally biased region" description="Polar residues" evidence="1">
    <location>
        <begin position="24"/>
        <end position="33"/>
    </location>
</feature>